<evidence type="ECO:0000313" key="1">
    <source>
        <dbReference type="EMBL" id="AKK05441.1"/>
    </source>
</evidence>
<sequence length="141" mass="15445">MSNRSRYHATPHQSGTGWTGKLVAIFTLVLVTSFGVAFAKYLRTVENQSTNISFASSERIDDSTLRVWADISRKDVSVPAYCIVTALNYDMAEVGRREVYIPPGGPTQQRIETDIATRELAVAGGAYGCSEDIPFYLDTSG</sequence>
<dbReference type="AlphaFoldDB" id="A0A0G3GW82"/>
<dbReference type="Proteomes" id="UP000035199">
    <property type="component" value="Chromosome"/>
</dbReference>
<dbReference type="InterPro" id="IPR025443">
    <property type="entry name" value="DUF4307"/>
</dbReference>
<evidence type="ECO:0000313" key="2">
    <source>
        <dbReference type="Proteomes" id="UP000035199"/>
    </source>
</evidence>
<dbReference type="OrthoDB" id="4425882at2"/>
<accession>A0A0G3GW82</accession>
<name>A0A0G3GW82_9CORY</name>
<dbReference type="PATRIC" id="fig|571915.4.peg.1170"/>
<keyword evidence="2" id="KW-1185">Reference proteome</keyword>
<gene>
    <name evidence="1" type="ORF">CMUST_05525</name>
</gene>
<proteinExistence type="predicted"/>
<reference evidence="1 2" key="1">
    <citation type="journal article" date="2015" name="Genome Announc.">
        <title>Complete Genome Sequence of the Type Strain Corynebacterium mustelae DSM 45274, Isolated from Various Tissues of a Male Ferret with Lethal Sepsis.</title>
        <authorList>
            <person name="Ruckert C."/>
            <person name="Eimer J."/>
            <person name="Winkler A."/>
            <person name="Tauch A."/>
        </authorList>
    </citation>
    <scope>NUCLEOTIDE SEQUENCE [LARGE SCALE GENOMIC DNA]</scope>
    <source>
        <strain evidence="1 2">DSM 45274</strain>
    </source>
</reference>
<dbReference type="Pfam" id="PF14155">
    <property type="entry name" value="DUF4307"/>
    <property type="match status" value="1"/>
</dbReference>
<dbReference type="KEGG" id="cmv:CMUST_05525"/>
<organism evidence="1 2">
    <name type="scientific">Corynebacterium mustelae</name>
    <dbReference type="NCBI Taxonomy" id="571915"/>
    <lineage>
        <taxon>Bacteria</taxon>
        <taxon>Bacillati</taxon>
        <taxon>Actinomycetota</taxon>
        <taxon>Actinomycetes</taxon>
        <taxon>Mycobacteriales</taxon>
        <taxon>Corynebacteriaceae</taxon>
        <taxon>Corynebacterium</taxon>
    </lineage>
</organism>
<dbReference type="EMBL" id="CP011542">
    <property type="protein sequence ID" value="AKK05441.1"/>
    <property type="molecule type" value="Genomic_DNA"/>
</dbReference>
<dbReference type="RefSeq" id="WP_047261656.1">
    <property type="nucleotide sequence ID" value="NZ_CP011542.1"/>
</dbReference>
<reference evidence="2" key="2">
    <citation type="submission" date="2015-05" db="EMBL/GenBank/DDBJ databases">
        <title>Complete genome sequence of Corynebacterium mustelae DSM 45274, isolated from various tissues of a male ferret with lethal sepsis.</title>
        <authorList>
            <person name="Ruckert C."/>
            <person name="Albersmeier A."/>
            <person name="Winkler A."/>
            <person name="Tauch A."/>
        </authorList>
    </citation>
    <scope>NUCLEOTIDE SEQUENCE [LARGE SCALE GENOMIC DNA]</scope>
    <source>
        <strain evidence="2">DSM 45274</strain>
    </source>
</reference>
<dbReference type="STRING" id="571915.CMUST_05525"/>
<protein>
    <submittedName>
        <fullName evidence="1">Putative DUF4307 family protein</fullName>
    </submittedName>
</protein>